<dbReference type="AlphaFoldDB" id="A0A392TWX4"/>
<organism evidence="1 2">
    <name type="scientific">Trifolium medium</name>
    <dbReference type="NCBI Taxonomy" id="97028"/>
    <lineage>
        <taxon>Eukaryota</taxon>
        <taxon>Viridiplantae</taxon>
        <taxon>Streptophyta</taxon>
        <taxon>Embryophyta</taxon>
        <taxon>Tracheophyta</taxon>
        <taxon>Spermatophyta</taxon>
        <taxon>Magnoliopsida</taxon>
        <taxon>eudicotyledons</taxon>
        <taxon>Gunneridae</taxon>
        <taxon>Pentapetalae</taxon>
        <taxon>rosids</taxon>
        <taxon>fabids</taxon>
        <taxon>Fabales</taxon>
        <taxon>Fabaceae</taxon>
        <taxon>Papilionoideae</taxon>
        <taxon>50 kb inversion clade</taxon>
        <taxon>NPAAA clade</taxon>
        <taxon>Hologalegina</taxon>
        <taxon>IRL clade</taxon>
        <taxon>Trifolieae</taxon>
        <taxon>Trifolium</taxon>
    </lineage>
</organism>
<reference evidence="1 2" key="1">
    <citation type="journal article" date="2018" name="Front. Plant Sci.">
        <title>Red Clover (Trifolium pratense) and Zigzag Clover (T. medium) - A Picture of Genomic Similarities and Differences.</title>
        <authorList>
            <person name="Dluhosova J."/>
            <person name="Istvanek J."/>
            <person name="Nedelnik J."/>
            <person name="Repkova J."/>
        </authorList>
    </citation>
    <scope>NUCLEOTIDE SEQUENCE [LARGE SCALE GENOMIC DNA]</scope>
    <source>
        <strain evidence="2">cv. 10/8</strain>
        <tissue evidence="1">Leaf</tissue>
    </source>
</reference>
<evidence type="ECO:0000313" key="1">
    <source>
        <dbReference type="EMBL" id="MCI64616.1"/>
    </source>
</evidence>
<dbReference type="Proteomes" id="UP000265520">
    <property type="component" value="Unassembled WGS sequence"/>
</dbReference>
<keyword evidence="2" id="KW-1185">Reference proteome</keyword>
<feature type="non-terminal residue" evidence="1">
    <location>
        <position position="1"/>
    </location>
</feature>
<proteinExistence type="predicted"/>
<dbReference type="EMBL" id="LXQA010659725">
    <property type="protein sequence ID" value="MCI64616.1"/>
    <property type="molecule type" value="Genomic_DNA"/>
</dbReference>
<sequence>IIINSSLTDYSRTNKDQTEALPAICEQDPRAGKPTPDGVYLQTAGEKGSVLADTKLVVRRQISSYHPQSGYIAKN</sequence>
<protein>
    <submittedName>
        <fullName evidence="1">Uncharacterized protein</fullName>
    </submittedName>
</protein>
<evidence type="ECO:0000313" key="2">
    <source>
        <dbReference type="Proteomes" id="UP000265520"/>
    </source>
</evidence>
<accession>A0A392TWX4</accession>
<comment type="caution">
    <text evidence="1">The sequence shown here is derived from an EMBL/GenBank/DDBJ whole genome shotgun (WGS) entry which is preliminary data.</text>
</comment>
<name>A0A392TWX4_9FABA</name>